<dbReference type="AlphaFoldDB" id="A0A409XCU3"/>
<dbReference type="Pfam" id="PF00569">
    <property type="entry name" value="ZZ"/>
    <property type="match status" value="1"/>
</dbReference>
<feature type="compositionally biased region" description="Polar residues" evidence="4">
    <location>
        <begin position="108"/>
        <end position="121"/>
    </location>
</feature>
<gene>
    <name evidence="6" type="ORF">CVT25_009930</name>
</gene>
<dbReference type="InParanoid" id="A0A409XCU3"/>
<evidence type="ECO:0000313" key="6">
    <source>
        <dbReference type="EMBL" id="PPQ88550.1"/>
    </source>
</evidence>
<dbReference type="SUPFAM" id="SSF57850">
    <property type="entry name" value="RING/U-box"/>
    <property type="match status" value="1"/>
</dbReference>
<evidence type="ECO:0000313" key="7">
    <source>
        <dbReference type="Proteomes" id="UP000283269"/>
    </source>
</evidence>
<dbReference type="EMBL" id="NHYD01002059">
    <property type="protein sequence ID" value="PPQ88550.1"/>
    <property type="molecule type" value="Genomic_DNA"/>
</dbReference>
<dbReference type="InterPro" id="IPR043145">
    <property type="entry name" value="Znf_ZZ_sf"/>
</dbReference>
<evidence type="ECO:0000256" key="1">
    <source>
        <dbReference type="ARBA" id="ARBA00022723"/>
    </source>
</evidence>
<keyword evidence="7" id="KW-1185">Reference proteome</keyword>
<accession>A0A409XCU3</accession>
<dbReference type="CDD" id="cd02249">
    <property type="entry name" value="ZZ"/>
    <property type="match status" value="1"/>
</dbReference>
<evidence type="ECO:0000256" key="3">
    <source>
        <dbReference type="ARBA" id="ARBA00022833"/>
    </source>
</evidence>
<keyword evidence="2" id="KW-0863">Zinc-finger</keyword>
<feature type="compositionally biased region" description="Low complexity" evidence="4">
    <location>
        <begin position="122"/>
        <end position="139"/>
    </location>
</feature>
<feature type="compositionally biased region" description="Pro residues" evidence="4">
    <location>
        <begin position="95"/>
        <end position="106"/>
    </location>
</feature>
<dbReference type="GO" id="GO:0008270">
    <property type="term" value="F:zinc ion binding"/>
    <property type="evidence" value="ECO:0007669"/>
    <property type="project" value="UniProtKB-KW"/>
</dbReference>
<comment type="caution">
    <text evidence="6">The sequence shown here is derived from an EMBL/GenBank/DDBJ whole genome shotgun (WGS) entry which is preliminary data.</text>
</comment>
<reference evidence="6 7" key="1">
    <citation type="journal article" date="2018" name="Evol. Lett.">
        <title>Horizontal gene cluster transfer increased hallucinogenic mushroom diversity.</title>
        <authorList>
            <person name="Reynolds H.T."/>
            <person name="Vijayakumar V."/>
            <person name="Gluck-Thaler E."/>
            <person name="Korotkin H.B."/>
            <person name="Matheny P.B."/>
            <person name="Slot J.C."/>
        </authorList>
    </citation>
    <scope>NUCLEOTIDE SEQUENCE [LARGE SCALE GENOMIC DNA]</scope>
    <source>
        <strain evidence="6 7">2631</strain>
    </source>
</reference>
<dbReference type="InterPro" id="IPR000433">
    <property type="entry name" value="Znf_ZZ"/>
</dbReference>
<dbReference type="Gene3D" id="3.30.60.90">
    <property type="match status" value="1"/>
</dbReference>
<organism evidence="6 7">
    <name type="scientific">Psilocybe cyanescens</name>
    <dbReference type="NCBI Taxonomy" id="93625"/>
    <lineage>
        <taxon>Eukaryota</taxon>
        <taxon>Fungi</taxon>
        <taxon>Dikarya</taxon>
        <taxon>Basidiomycota</taxon>
        <taxon>Agaricomycotina</taxon>
        <taxon>Agaricomycetes</taxon>
        <taxon>Agaricomycetidae</taxon>
        <taxon>Agaricales</taxon>
        <taxon>Agaricineae</taxon>
        <taxon>Strophariaceae</taxon>
        <taxon>Psilocybe</taxon>
    </lineage>
</organism>
<proteinExistence type="predicted"/>
<evidence type="ECO:0000256" key="2">
    <source>
        <dbReference type="ARBA" id="ARBA00022771"/>
    </source>
</evidence>
<keyword evidence="3" id="KW-0862">Zinc</keyword>
<keyword evidence="1" id="KW-0479">Metal-binding</keyword>
<dbReference type="STRING" id="93625.A0A409XCU3"/>
<dbReference type="Proteomes" id="UP000283269">
    <property type="component" value="Unassembled WGS sequence"/>
</dbReference>
<name>A0A409XCU3_PSICY</name>
<protein>
    <recommendedName>
        <fullName evidence="5">ZZ-type domain-containing protein</fullName>
    </recommendedName>
</protein>
<dbReference type="SMART" id="SM00291">
    <property type="entry name" value="ZnF_ZZ"/>
    <property type="match status" value="1"/>
</dbReference>
<feature type="region of interest" description="Disordered" evidence="4">
    <location>
        <begin position="95"/>
        <end position="145"/>
    </location>
</feature>
<dbReference type="OrthoDB" id="7873042at2759"/>
<sequence>MAHLTYNCDACRTSIPPLNPRVHCLDPACPDYDLCANCALGERATPPHAPGHRTKVFRTAGGGGVAMAEGRWYVHASAAAPPPMYDYGVTPPPQGSVAPVAPPPLPNRRTSSTANANARSLSQGQGQSQGPISPTQSSPLTGWQPFFNADSSPSPMFITLMNDIFTYLDPTNLGNLVPETFSRFLDDMGYLPHENAWKVGLNATFGLSAESNADKSLKNAFDLFSIDHILLQRQQPAHVDPTGLSAQFSRVLGSAFKPSMLGSSAATTAGPMPAITRAGFIEIARVEALSDPSREWGNFSRMLRKYGLPRYRGWGDLPRSVLPDVPDAAMLQRVAGVNAFAQRKGQEALDAAIVESQIRARGNQAAIDLISDTRRVEYRYI</sequence>
<feature type="domain" description="ZZ-type" evidence="5">
    <location>
        <begin position="2"/>
        <end position="50"/>
    </location>
</feature>
<evidence type="ECO:0000259" key="5">
    <source>
        <dbReference type="SMART" id="SM00291"/>
    </source>
</evidence>
<evidence type="ECO:0000256" key="4">
    <source>
        <dbReference type="SAM" id="MobiDB-lite"/>
    </source>
</evidence>